<dbReference type="Proteomes" id="UP000315010">
    <property type="component" value="Unassembled WGS sequence"/>
</dbReference>
<dbReference type="SUPFAM" id="SSF52540">
    <property type="entry name" value="P-loop containing nucleoside triphosphate hydrolases"/>
    <property type="match status" value="1"/>
</dbReference>
<dbReference type="GO" id="GO:0016020">
    <property type="term" value="C:membrane"/>
    <property type="evidence" value="ECO:0007669"/>
    <property type="project" value="InterPro"/>
</dbReference>
<dbReference type="EMBL" id="SJPJ01000001">
    <property type="protein sequence ID" value="TWT82763.1"/>
    <property type="molecule type" value="Genomic_DNA"/>
</dbReference>
<dbReference type="GO" id="GO:0016887">
    <property type="term" value="F:ATP hydrolysis activity"/>
    <property type="evidence" value="ECO:0007669"/>
    <property type="project" value="InterPro"/>
</dbReference>
<dbReference type="InterPro" id="IPR050683">
    <property type="entry name" value="Bact_Polysacc_Export_ATP-bd"/>
</dbReference>
<dbReference type="InterPro" id="IPR003439">
    <property type="entry name" value="ABC_transporter-like_ATP-bd"/>
</dbReference>
<dbReference type="PANTHER" id="PTHR46743:SF2">
    <property type="entry name" value="TEICHOIC ACIDS EXPORT ATP-BINDING PROTEIN TAGH"/>
    <property type="match status" value="1"/>
</dbReference>
<evidence type="ECO:0000256" key="2">
    <source>
        <dbReference type="ARBA" id="ARBA00022448"/>
    </source>
</evidence>
<keyword evidence="4 6" id="KW-0067">ATP-binding</keyword>
<keyword evidence="2" id="KW-0813">Transport</keyword>
<evidence type="ECO:0000256" key="1">
    <source>
        <dbReference type="ARBA" id="ARBA00005417"/>
    </source>
</evidence>
<dbReference type="PANTHER" id="PTHR46743">
    <property type="entry name" value="TEICHOIC ACIDS EXPORT ATP-BINDING PROTEIN TAGH"/>
    <property type="match status" value="1"/>
</dbReference>
<dbReference type="Pfam" id="PF00005">
    <property type="entry name" value="ABC_tran"/>
    <property type="match status" value="1"/>
</dbReference>
<keyword evidence="7" id="KW-1185">Reference proteome</keyword>
<dbReference type="PROSITE" id="PS00211">
    <property type="entry name" value="ABC_TRANSPORTER_1"/>
    <property type="match status" value="1"/>
</dbReference>
<dbReference type="GO" id="GO:0005524">
    <property type="term" value="F:ATP binding"/>
    <property type="evidence" value="ECO:0007669"/>
    <property type="project" value="UniProtKB-KW"/>
</dbReference>
<comment type="caution">
    <text evidence="6">The sequence shown here is derived from an EMBL/GenBank/DDBJ whole genome shotgun (WGS) entry which is preliminary data.</text>
</comment>
<evidence type="ECO:0000313" key="7">
    <source>
        <dbReference type="Proteomes" id="UP000315010"/>
    </source>
</evidence>
<dbReference type="AlphaFoldDB" id="A0A5C5Z8B4"/>
<dbReference type="OrthoDB" id="9778870at2"/>
<keyword evidence="3" id="KW-0547">Nucleotide-binding</keyword>
<evidence type="ECO:0000256" key="4">
    <source>
        <dbReference type="ARBA" id="ARBA00022840"/>
    </source>
</evidence>
<name>A0A5C5Z8B4_9BACT</name>
<comment type="similarity">
    <text evidence="1">Belongs to the ABC transporter superfamily.</text>
</comment>
<reference evidence="6 7" key="1">
    <citation type="submission" date="2019-02" db="EMBL/GenBank/DDBJ databases">
        <title>Deep-cultivation of Planctomycetes and their phenomic and genomic characterization uncovers novel biology.</title>
        <authorList>
            <person name="Wiegand S."/>
            <person name="Jogler M."/>
            <person name="Boedeker C."/>
            <person name="Pinto D."/>
            <person name="Vollmers J."/>
            <person name="Rivas-Marin E."/>
            <person name="Kohn T."/>
            <person name="Peeters S.H."/>
            <person name="Heuer A."/>
            <person name="Rast P."/>
            <person name="Oberbeckmann S."/>
            <person name="Bunk B."/>
            <person name="Jeske O."/>
            <person name="Meyerdierks A."/>
            <person name="Storesund J.E."/>
            <person name="Kallscheuer N."/>
            <person name="Luecker S."/>
            <person name="Lage O.M."/>
            <person name="Pohl T."/>
            <person name="Merkel B.J."/>
            <person name="Hornburger P."/>
            <person name="Mueller R.-W."/>
            <person name="Bruemmer F."/>
            <person name="Labrenz M."/>
            <person name="Spormann A.M."/>
            <person name="Op Den Camp H."/>
            <person name="Overmann J."/>
            <person name="Amann R."/>
            <person name="Jetten M.S.M."/>
            <person name="Mascher T."/>
            <person name="Medema M.H."/>
            <person name="Devos D.P."/>
            <person name="Kaster A.-K."/>
            <person name="Ovreas L."/>
            <person name="Rohde M."/>
            <person name="Galperin M.Y."/>
            <person name="Jogler C."/>
        </authorList>
    </citation>
    <scope>NUCLEOTIDE SEQUENCE [LARGE SCALE GENOMIC DNA]</scope>
    <source>
        <strain evidence="6 7">CA13</strain>
    </source>
</reference>
<feature type="domain" description="ABC transporter" evidence="5">
    <location>
        <begin position="40"/>
        <end position="271"/>
    </location>
</feature>
<organism evidence="6 7">
    <name type="scientific">Novipirellula herctigrandis</name>
    <dbReference type="NCBI Taxonomy" id="2527986"/>
    <lineage>
        <taxon>Bacteria</taxon>
        <taxon>Pseudomonadati</taxon>
        <taxon>Planctomycetota</taxon>
        <taxon>Planctomycetia</taxon>
        <taxon>Pirellulales</taxon>
        <taxon>Pirellulaceae</taxon>
        <taxon>Novipirellula</taxon>
    </lineage>
</organism>
<proteinExistence type="inferred from homology"/>
<dbReference type="Gene3D" id="3.40.50.300">
    <property type="entry name" value="P-loop containing nucleotide triphosphate hydrolases"/>
    <property type="match status" value="1"/>
</dbReference>
<evidence type="ECO:0000313" key="6">
    <source>
        <dbReference type="EMBL" id="TWT82763.1"/>
    </source>
</evidence>
<dbReference type="RefSeq" id="WP_146399480.1">
    <property type="nucleotide sequence ID" value="NZ_SJPJ01000001.1"/>
</dbReference>
<dbReference type="SMART" id="SM00382">
    <property type="entry name" value="AAA"/>
    <property type="match status" value="1"/>
</dbReference>
<dbReference type="CDD" id="cd03220">
    <property type="entry name" value="ABC_KpsT_Wzt"/>
    <property type="match status" value="1"/>
</dbReference>
<dbReference type="PROSITE" id="PS50893">
    <property type="entry name" value="ABC_TRANSPORTER_2"/>
    <property type="match status" value="1"/>
</dbReference>
<evidence type="ECO:0000259" key="5">
    <source>
        <dbReference type="PROSITE" id="PS50893"/>
    </source>
</evidence>
<dbReference type="InterPro" id="IPR003593">
    <property type="entry name" value="AAA+_ATPase"/>
</dbReference>
<dbReference type="InterPro" id="IPR027417">
    <property type="entry name" value="P-loop_NTPase"/>
</dbReference>
<dbReference type="GO" id="GO:0140359">
    <property type="term" value="F:ABC-type transporter activity"/>
    <property type="evidence" value="ECO:0007669"/>
    <property type="project" value="InterPro"/>
</dbReference>
<accession>A0A5C5Z8B4</accession>
<protein>
    <submittedName>
        <fullName evidence="6">Teichoic acids export ATP-binding protein TagH</fullName>
    </submittedName>
</protein>
<gene>
    <name evidence="6" type="primary">tagH_2</name>
    <name evidence="6" type="ORF">CA13_42260</name>
</gene>
<dbReference type="InterPro" id="IPR017871">
    <property type="entry name" value="ABC_transporter-like_CS"/>
</dbReference>
<evidence type="ECO:0000256" key="3">
    <source>
        <dbReference type="ARBA" id="ARBA00022741"/>
    </source>
</evidence>
<sequence>MNKTTAIAVNEISKAYRIFRRDALPDTLIGMMTSIARSPIRNIRYLRSLSRNIADSNELTSDQFWALRDVSFDIPTGEVVGVIGRNGAGKSTLLKILSRITEPTSGEAVIRGRISSLLEVGTGFHPELTGRENVYMNGTILGMTKREIDKKFDQIVDFAGVDRFLDTPIKRYSSGMQVRLAFSVAAHLDPEILIIDEVLAVGDAEFQKRCIGKMQEVAGGGRTVLFVSHNMSAIGQLCTSGILLSEGRVTASGKLDDVVQSYMDDLFETESAVGDHSTRVSVQTSIDGDAHQRMWKYGTSLAVRVDVETVEPVAGPAVDVYFNSSAGRMIFAQSDRFVKSPGSDANRWSFEFQFQNNGFVADYMTIDIGFRYSSSTRYLGLWRGVRAVSLGEVPEGYSHGRECPIAVPCAVQLMESAA</sequence>
<dbReference type="InterPro" id="IPR015860">
    <property type="entry name" value="ABC_transpr_TagH-like"/>
</dbReference>